<evidence type="ECO:0000259" key="3">
    <source>
        <dbReference type="Pfam" id="PF10551"/>
    </source>
</evidence>
<comment type="caution">
    <text evidence="4">The sequence shown here is derived from an EMBL/GenBank/DDBJ whole genome shotgun (WGS) entry which is preliminary data.</text>
</comment>
<dbReference type="EMBL" id="BKCJ010105066">
    <property type="protein sequence ID" value="GEX38233.1"/>
    <property type="molecule type" value="Genomic_DNA"/>
</dbReference>
<dbReference type="InterPro" id="IPR015410">
    <property type="entry name" value="DUF1985"/>
</dbReference>
<name>A0A699H5N8_TANCI</name>
<dbReference type="AlphaFoldDB" id="A0A699H5N8"/>
<sequence>MLLVGGESENVSLYYHMYDNFQIQFGREEFCLVTGLKFGVEYSDDYDENDKPVPFRRRVFSSCLDGNRITGKDVEDLIERKSFKKLDDDGAVSLCYIGILQLVLLGLEDRLAVPSWILRLANDRDGWDDYPWGSYVWPALYYQLNDANVKCWLPLYATESTNEDDKKSYSIFGFTWAFKTWILEVFRLGPNEYYTRHMRYPVIVAWTSNKKFYRPMLRDFLHQPPIPSHPGDAGLCDPNILERPRRVQRPSVYIQSPYTPLPTTKLPKKRVGRTKKNSKNDNLSPLNLGNAFAHDNVAGDDVLRTGVHDTVVPRESEIYWENIRYEMGKVFYKCRCENTRFDFGNFRFNYAWALKVEGGFLSSCSLLFTIPHPGGHQYGDAIEAKDEFLKAYEQCRDISMDKRAMIENFLKIESELDYEMQSALFRKAANLEKQIRDKLDDNFDITDDHEVQFFVECACNSKDEVAHFKFHNNESNHQNESLFEKQECSFAFGDYHEYEDEKNEFDDVVEDNPLPNYQKWQKYMSSFKTDIPETPLYKSKPMISKHYKKETDVKVCQNFENKEALDLTIRLKALDEGYQFLNDRSAPERTKKRRDINTYKNGQKRSFRDVMHCPWCIDEAHLKGQYKGTNLMAAGIDGNNQIVPIAFGMCKGKTGPCWSWWMFVLKECIGDNPSLLFISDKHAAIALAVQNEFPLACHVVCFRHLLMNLSLKGDKKALVWIICKAYTTKEFSSSMSHLQDIQPDAYDKLCQEATGVKVNRDILCNGARLAL</sequence>
<organism evidence="4">
    <name type="scientific">Tanacetum cinerariifolium</name>
    <name type="common">Dalmatian daisy</name>
    <name type="synonym">Chrysanthemum cinerariifolium</name>
    <dbReference type="NCBI Taxonomy" id="118510"/>
    <lineage>
        <taxon>Eukaryota</taxon>
        <taxon>Viridiplantae</taxon>
        <taxon>Streptophyta</taxon>
        <taxon>Embryophyta</taxon>
        <taxon>Tracheophyta</taxon>
        <taxon>Spermatophyta</taxon>
        <taxon>Magnoliopsida</taxon>
        <taxon>eudicotyledons</taxon>
        <taxon>Gunneridae</taxon>
        <taxon>Pentapetalae</taxon>
        <taxon>asterids</taxon>
        <taxon>campanulids</taxon>
        <taxon>Asterales</taxon>
        <taxon>Asteraceae</taxon>
        <taxon>Asteroideae</taxon>
        <taxon>Anthemideae</taxon>
        <taxon>Anthemidinae</taxon>
        <taxon>Tanacetum</taxon>
    </lineage>
</organism>
<protein>
    <submittedName>
        <fullName evidence="4">Transposase, MuDR, MULE transposase domain protein</fullName>
    </submittedName>
</protein>
<dbReference type="PANTHER" id="PTHR31973">
    <property type="entry name" value="POLYPROTEIN, PUTATIVE-RELATED"/>
    <property type="match status" value="1"/>
</dbReference>
<dbReference type="InterPro" id="IPR018289">
    <property type="entry name" value="MULE_transposase_dom"/>
</dbReference>
<evidence type="ECO:0000313" key="4">
    <source>
        <dbReference type="EMBL" id="GEX38233.1"/>
    </source>
</evidence>
<feature type="region of interest" description="Disordered" evidence="1">
    <location>
        <begin position="264"/>
        <end position="285"/>
    </location>
</feature>
<dbReference type="Pfam" id="PF10551">
    <property type="entry name" value="MULE"/>
    <property type="match status" value="1"/>
</dbReference>
<proteinExistence type="predicted"/>
<reference evidence="4" key="1">
    <citation type="journal article" date="2019" name="Sci. Rep.">
        <title>Draft genome of Tanacetum cinerariifolium, the natural source of mosquito coil.</title>
        <authorList>
            <person name="Yamashiro T."/>
            <person name="Shiraishi A."/>
            <person name="Satake H."/>
            <person name="Nakayama K."/>
        </authorList>
    </citation>
    <scope>NUCLEOTIDE SEQUENCE</scope>
</reference>
<gene>
    <name evidence="4" type="ORF">Tci_310208</name>
</gene>
<feature type="domain" description="MULE transposase" evidence="3">
    <location>
        <begin position="615"/>
        <end position="708"/>
    </location>
</feature>
<dbReference type="PANTHER" id="PTHR31973:SF187">
    <property type="entry name" value="MUTATOR TRANSPOSASE MUDRA PROTEIN"/>
    <property type="match status" value="1"/>
</dbReference>
<accession>A0A699H5N8</accession>
<feature type="domain" description="DUF1985" evidence="2">
    <location>
        <begin position="15"/>
        <end position="138"/>
    </location>
</feature>
<dbReference type="Pfam" id="PF09331">
    <property type="entry name" value="DUF1985"/>
    <property type="match status" value="1"/>
</dbReference>
<feature type="compositionally biased region" description="Basic residues" evidence="1">
    <location>
        <begin position="266"/>
        <end position="277"/>
    </location>
</feature>
<evidence type="ECO:0000256" key="1">
    <source>
        <dbReference type="SAM" id="MobiDB-lite"/>
    </source>
</evidence>
<evidence type="ECO:0000259" key="2">
    <source>
        <dbReference type="Pfam" id="PF09331"/>
    </source>
</evidence>